<dbReference type="Proteomes" id="UP000316298">
    <property type="component" value="Unassembled WGS sequence"/>
</dbReference>
<sequence>MNYLRSFAPWIIYAVATTTLDWRLCALIGLVIAVALVAWELSSAKGLDSMVIEVSAVAFFALVSLIAFVLPDAPLHENLLALSSAWLALTAWGSLAIRQPFTLGIARTMVPREIWDNPVFRRTNVVITAVWAISFTVEGIAAAVITAAAPHVVTPIVVLRIASFAVPAVFTVRYSKYVRARAVESAGRRSSEG</sequence>
<keyword evidence="1" id="KW-1133">Transmembrane helix</keyword>
<feature type="transmembrane region" description="Helical" evidence="1">
    <location>
        <begin position="125"/>
        <end position="146"/>
    </location>
</feature>
<comment type="caution">
    <text evidence="2">The sequence shown here is derived from an EMBL/GenBank/DDBJ whole genome shotgun (WGS) entry which is preliminary data.</text>
</comment>
<feature type="transmembrane region" description="Helical" evidence="1">
    <location>
        <begin position="85"/>
        <end position="105"/>
    </location>
</feature>
<feature type="transmembrane region" description="Helical" evidence="1">
    <location>
        <begin position="152"/>
        <end position="172"/>
    </location>
</feature>
<protein>
    <recommendedName>
        <fullName evidence="4">Intracellular septation protein A</fullName>
    </recommendedName>
</protein>
<feature type="transmembrane region" description="Helical" evidence="1">
    <location>
        <begin position="51"/>
        <end position="70"/>
    </location>
</feature>
<evidence type="ECO:0008006" key="4">
    <source>
        <dbReference type="Google" id="ProtNLM"/>
    </source>
</evidence>
<keyword evidence="1" id="KW-0472">Membrane</keyword>
<evidence type="ECO:0000256" key="1">
    <source>
        <dbReference type="SAM" id="Phobius"/>
    </source>
</evidence>
<keyword evidence="1" id="KW-0812">Transmembrane</keyword>
<reference evidence="2 3" key="1">
    <citation type="submission" date="2019-06" db="EMBL/GenBank/DDBJ databases">
        <title>Sequencing the genomes of 1000 actinobacteria strains.</title>
        <authorList>
            <person name="Klenk H.-P."/>
        </authorList>
    </citation>
    <scope>NUCLEOTIDE SEQUENCE [LARGE SCALE GENOMIC DNA]</scope>
    <source>
        <strain evidence="2 3">DSM 17305</strain>
    </source>
</reference>
<dbReference type="OrthoDB" id="3870305at2"/>
<proteinExistence type="predicted"/>
<evidence type="ECO:0000313" key="2">
    <source>
        <dbReference type="EMBL" id="TQJ12451.1"/>
    </source>
</evidence>
<name>A0A542EAV4_9ACTN</name>
<evidence type="ECO:0000313" key="3">
    <source>
        <dbReference type="Proteomes" id="UP000316298"/>
    </source>
</evidence>
<dbReference type="RefSeq" id="WP_141859287.1">
    <property type="nucleotide sequence ID" value="NZ_BAAAKA010000007.1"/>
</dbReference>
<keyword evidence="3" id="KW-1185">Reference proteome</keyword>
<dbReference type="AlphaFoldDB" id="A0A542EAV4"/>
<accession>A0A542EAV4</accession>
<feature type="transmembrane region" description="Helical" evidence="1">
    <location>
        <begin position="20"/>
        <end position="39"/>
    </location>
</feature>
<organism evidence="2 3">
    <name type="scientific">Kribbella jejuensis</name>
    <dbReference type="NCBI Taxonomy" id="236068"/>
    <lineage>
        <taxon>Bacteria</taxon>
        <taxon>Bacillati</taxon>
        <taxon>Actinomycetota</taxon>
        <taxon>Actinomycetes</taxon>
        <taxon>Propionibacteriales</taxon>
        <taxon>Kribbellaceae</taxon>
        <taxon>Kribbella</taxon>
    </lineage>
</organism>
<dbReference type="EMBL" id="VFMM01000002">
    <property type="protein sequence ID" value="TQJ12451.1"/>
    <property type="molecule type" value="Genomic_DNA"/>
</dbReference>
<gene>
    <name evidence="2" type="ORF">FB475_5397</name>
</gene>